<evidence type="ECO:0000313" key="2">
    <source>
        <dbReference type="Proteomes" id="UP000179636"/>
    </source>
</evidence>
<accession>A0A1S1JLS7</accession>
<dbReference type="RefSeq" id="WP_070188679.1">
    <property type="nucleotide sequence ID" value="NZ_MLCL01000042.1"/>
</dbReference>
<dbReference type="STRING" id="1908205.BKG60_13095"/>
<proteinExistence type="predicted"/>
<name>A0A1S1JLS7_9MYCO</name>
<reference evidence="1 2" key="1">
    <citation type="submission" date="2016-10" db="EMBL/GenBank/DDBJ databases">
        <title>Evaluation of Human, Animal and Environmental Mycobacterium chelonae Isolates by Core Genome Phylogenomic Analysis, Targeted Gene Comparison, and Anti-microbial Susceptibility Patterns: A Tale of Mistaken Identities.</title>
        <authorList>
            <person name="Fogelson S.B."/>
            <person name="Camus A.C."/>
            <person name="Lorenz W."/>
            <person name="Vasireddy R."/>
            <person name="Vasireddy S."/>
            <person name="Smith T."/>
            <person name="Brown-Elliott B.A."/>
            <person name="Wallace R.J.Jr."/>
            <person name="Hasan N.A."/>
            <person name="Reischl U."/>
            <person name="Sanchez S."/>
        </authorList>
    </citation>
    <scope>NUCLEOTIDE SEQUENCE [LARGE SCALE GENOMIC DNA]</scope>
    <source>
        <strain evidence="1 2">24999</strain>
    </source>
</reference>
<protein>
    <recommendedName>
        <fullName evidence="3">DUF2613 domain-containing protein</fullName>
    </recommendedName>
</protein>
<gene>
    <name evidence="1" type="ORF">BKG61_28045</name>
</gene>
<keyword evidence="2" id="KW-1185">Reference proteome</keyword>
<sequence>MKVSGLKKVKVIAAVAGGAAMVGLGVFGAVSDLHAVAGADSRVLASGSHMNLGQTSTETTPPTAPAVSMAVPAMRGYTPPSGFATTH</sequence>
<organism evidence="1 2">
    <name type="scientific">Mycobacterium syngnathidarum</name>
    <dbReference type="NCBI Taxonomy" id="1908205"/>
    <lineage>
        <taxon>Bacteria</taxon>
        <taxon>Bacillati</taxon>
        <taxon>Actinomycetota</taxon>
        <taxon>Actinomycetes</taxon>
        <taxon>Mycobacteriales</taxon>
        <taxon>Mycobacteriaceae</taxon>
        <taxon>Mycobacterium</taxon>
    </lineage>
</organism>
<evidence type="ECO:0008006" key="3">
    <source>
        <dbReference type="Google" id="ProtNLM"/>
    </source>
</evidence>
<dbReference type="Proteomes" id="UP000179636">
    <property type="component" value="Unassembled WGS sequence"/>
</dbReference>
<comment type="caution">
    <text evidence="1">The sequence shown here is derived from an EMBL/GenBank/DDBJ whole genome shotgun (WGS) entry which is preliminary data.</text>
</comment>
<evidence type="ECO:0000313" key="1">
    <source>
        <dbReference type="EMBL" id="OHT87511.1"/>
    </source>
</evidence>
<accession>A0A1Q9WBA2</accession>
<dbReference type="EMBL" id="MLHV01000043">
    <property type="protein sequence ID" value="OHT87511.1"/>
    <property type="molecule type" value="Genomic_DNA"/>
</dbReference>
<dbReference type="AlphaFoldDB" id="A0A1S1JLS7"/>